<keyword evidence="7" id="KW-1185">Reference proteome</keyword>
<dbReference type="InterPro" id="IPR029047">
    <property type="entry name" value="HSP70_peptide-bd_sf"/>
</dbReference>
<dbReference type="NCBIfam" id="NF001413">
    <property type="entry name" value="PRK00290.1"/>
    <property type="match status" value="1"/>
</dbReference>
<comment type="similarity">
    <text evidence="4">Belongs to the heat shock protein 70 family.</text>
</comment>
<keyword evidence="3 4" id="KW-0067">ATP-binding</keyword>
<dbReference type="Proteomes" id="UP001281761">
    <property type="component" value="Unassembled WGS sequence"/>
</dbReference>
<dbReference type="InterPro" id="IPR043129">
    <property type="entry name" value="ATPase_NBD"/>
</dbReference>
<dbReference type="PROSITE" id="PS00297">
    <property type="entry name" value="HSP70_1"/>
    <property type="match status" value="1"/>
</dbReference>
<dbReference type="Gene3D" id="3.90.640.10">
    <property type="entry name" value="Actin, Chain A, domain 4"/>
    <property type="match status" value="1"/>
</dbReference>
<accession>A0ABQ9YFK4</accession>
<evidence type="ECO:0000256" key="4">
    <source>
        <dbReference type="RuleBase" id="RU003322"/>
    </source>
</evidence>
<organism evidence="6 7">
    <name type="scientific">Blattamonas nauphoetae</name>
    <dbReference type="NCBI Taxonomy" id="2049346"/>
    <lineage>
        <taxon>Eukaryota</taxon>
        <taxon>Metamonada</taxon>
        <taxon>Preaxostyla</taxon>
        <taxon>Oxymonadida</taxon>
        <taxon>Blattamonas</taxon>
    </lineage>
</organism>
<feature type="region of interest" description="Disordered" evidence="5">
    <location>
        <begin position="630"/>
        <end position="653"/>
    </location>
</feature>
<dbReference type="SUPFAM" id="SSF53067">
    <property type="entry name" value="Actin-like ATPase domain"/>
    <property type="match status" value="2"/>
</dbReference>
<dbReference type="Gene3D" id="1.20.1270.10">
    <property type="match status" value="1"/>
</dbReference>
<dbReference type="Gene3D" id="3.30.30.30">
    <property type="match status" value="1"/>
</dbReference>
<evidence type="ECO:0000256" key="3">
    <source>
        <dbReference type="ARBA" id="ARBA00022840"/>
    </source>
</evidence>
<dbReference type="InterPro" id="IPR018181">
    <property type="entry name" value="Heat_shock_70_CS"/>
</dbReference>
<dbReference type="Gene3D" id="2.60.34.10">
    <property type="entry name" value="Substrate Binding Domain Of DNAk, Chain A, domain 1"/>
    <property type="match status" value="1"/>
</dbReference>
<evidence type="ECO:0000256" key="2">
    <source>
        <dbReference type="ARBA" id="ARBA00022824"/>
    </source>
</evidence>
<sequence length="653" mass="72889">MLRLFTLIFLLSAKDDDDKTKEKTGTVIGIDLGTTYSCVGVWQHGRVEIISNELGHRTTPSWVAFTDMDRLIGDAAKSQVTLNPHNTIYDMKRLIGRRWDDPEVQRDAKLYPFKLVNKGGKPAVEVLVKGETKEFFPEEISAMVLGKMKAVAETFLGKPVTHAVVTVPAYFKDSQRQSTKDAGTIAGLNIVRVLNEPTAAAIAYGVDRKYKTEKNIVVYDLGGGTFDVSLLQIDNGVFEVLSTNGDTHLGGEDFDQNVVHHFLKLWQKKTGHDITGNHRCLQKLRREVEKAKCALSTSFQTVIEIDNFFEGTDFRETLTRARFEELNADLFRGTLKPLDVVLKETGLKKSDIDEVVMVGGSSRIPKIVQLVRDYFNGKEPARGINPDEAVAYGAAIQASILSTDNQMDEEIIVIDRTPLTLGIETVGGVMTSLVDRNTIIPCKKNKVFSTYADNQESVLIKVFEGERSMVKDNHELGQFNLGGIPPAKRGVPQIEVTFEIDANSILSVTAVDLATKNKQSITITNKERPSDDDIKRMTEEAEKYKEEDELALKRITKRNELEHYAYNLKDQVEDQDKLGSKITDEEKTTISDAASETLDWIEQNRTADVDEYEAQLKSLQRIAEPIIEKVYQSQGGQGQSGGEEETESNADEL</sequence>
<dbReference type="SUPFAM" id="SSF100934">
    <property type="entry name" value="Heat shock protein 70kD (HSP70), C-terminal subdomain"/>
    <property type="match status" value="1"/>
</dbReference>
<dbReference type="CDD" id="cd10241">
    <property type="entry name" value="ASKHA_NBD_HSP70_BiP"/>
    <property type="match status" value="1"/>
</dbReference>
<evidence type="ECO:0000256" key="5">
    <source>
        <dbReference type="SAM" id="MobiDB-lite"/>
    </source>
</evidence>
<dbReference type="InterPro" id="IPR029048">
    <property type="entry name" value="HSP70_C_sf"/>
</dbReference>
<dbReference type="Gene3D" id="3.30.420.40">
    <property type="match status" value="2"/>
</dbReference>
<dbReference type="InterPro" id="IPR042050">
    <property type="entry name" value="BIP_NBD"/>
</dbReference>
<dbReference type="InterPro" id="IPR013126">
    <property type="entry name" value="Hsp_70_fam"/>
</dbReference>
<dbReference type="SUPFAM" id="SSF100920">
    <property type="entry name" value="Heat shock protein 70kD (HSP70), peptide-binding domain"/>
    <property type="match status" value="1"/>
</dbReference>
<reference evidence="6 7" key="1">
    <citation type="journal article" date="2022" name="bioRxiv">
        <title>Genomics of Preaxostyla Flagellates Illuminates Evolutionary Transitions and the Path Towards Mitochondrial Loss.</title>
        <authorList>
            <person name="Novak L.V.F."/>
            <person name="Treitli S.C."/>
            <person name="Pyrih J."/>
            <person name="Halakuc P."/>
            <person name="Pipaliya S.V."/>
            <person name="Vacek V."/>
            <person name="Brzon O."/>
            <person name="Soukal P."/>
            <person name="Eme L."/>
            <person name="Dacks J.B."/>
            <person name="Karnkowska A."/>
            <person name="Elias M."/>
            <person name="Hampl V."/>
        </authorList>
    </citation>
    <scope>NUCLEOTIDE SEQUENCE [LARGE SCALE GENOMIC DNA]</scope>
    <source>
        <strain evidence="6">NAU3</strain>
        <tissue evidence="6">Gut</tissue>
    </source>
</reference>
<dbReference type="PROSITE" id="PS01036">
    <property type="entry name" value="HSP70_3"/>
    <property type="match status" value="1"/>
</dbReference>
<dbReference type="PROSITE" id="PS00329">
    <property type="entry name" value="HSP70_2"/>
    <property type="match status" value="1"/>
</dbReference>
<gene>
    <name evidence="6" type="ORF">BLNAU_2377</name>
</gene>
<dbReference type="Pfam" id="PF00012">
    <property type="entry name" value="HSP70"/>
    <property type="match status" value="1"/>
</dbReference>
<dbReference type="EMBL" id="JARBJD010000010">
    <property type="protein sequence ID" value="KAK2962545.1"/>
    <property type="molecule type" value="Genomic_DNA"/>
</dbReference>
<name>A0ABQ9YFK4_9EUKA</name>
<dbReference type="PANTHER" id="PTHR19375">
    <property type="entry name" value="HEAT SHOCK PROTEIN 70KDA"/>
    <property type="match status" value="1"/>
</dbReference>
<evidence type="ECO:0000313" key="6">
    <source>
        <dbReference type="EMBL" id="KAK2962545.1"/>
    </source>
</evidence>
<proteinExistence type="inferred from homology"/>
<comment type="caution">
    <text evidence="6">The sequence shown here is derived from an EMBL/GenBank/DDBJ whole genome shotgun (WGS) entry which is preliminary data.</text>
</comment>
<dbReference type="PRINTS" id="PR00301">
    <property type="entry name" value="HEATSHOCK70"/>
</dbReference>
<protein>
    <submittedName>
        <fullName evidence="6">Heat shock 70 kDa protein C</fullName>
    </submittedName>
</protein>
<keyword evidence="1 4" id="KW-0547">Nucleotide-binding</keyword>
<evidence type="ECO:0000256" key="1">
    <source>
        <dbReference type="ARBA" id="ARBA00022741"/>
    </source>
</evidence>
<feature type="compositionally biased region" description="Acidic residues" evidence="5">
    <location>
        <begin position="642"/>
        <end position="653"/>
    </location>
</feature>
<keyword evidence="6" id="KW-0346">Stress response</keyword>
<evidence type="ECO:0000313" key="7">
    <source>
        <dbReference type="Proteomes" id="UP001281761"/>
    </source>
</evidence>
<keyword evidence="2" id="KW-0256">Endoplasmic reticulum</keyword>